<evidence type="ECO:0000256" key="1">
    <source>
        <dbReference type="SAM" id="SignalP"/>
    </source>
</evidence>
<comment type="caution">
    <text evidence="2">The sequence shown here is derived from an EMBL/GenBank/DDBJ whole genome shotgun (WGS) entry which is preliminary data.</text>
</comment>
<dbReference type="Proteomes" id="UP000320475">
    <property type="component" value="Unassembled WGS sequence"/>
</dbReference>
<accession>A0A507BYS7</accession>
<feature type="chain" id="PRO_5021304993" description="RlpA-like protein double-psi beta-barrel domain-containing protein" evidence="1">
    <location>
        <begin position="19"/>
        <end position="163"/>
    </location>
</feature>
<gene>
    <name evidence="2" type="ORF">SeLEV6574_g08322</name>
</gene>
<evidence type="ECO:0000313" key="3">
    <source>
        <dbReference type="Proteomes" id="UP000320475"/>
    </source>
</evidence>
<dbReference type="AlphaFoldDB" id="A0A507BYS7"/>
<dbReference type="VEuPathDB" id="FungiDB:SeMB42_g06177"/>
<dbReference type="EMBL" id="QEAM01000849">
    <property type="protein sequence ID" value="TPX33967.1"/>
    <property type="molecule type" value="Genomic_DNA"/>
</dbReference>
<reference evidence="2 3" key="1">
    <citation type="journal article" date="2019" name="Sci. Rep.">
        <title>Comparative genomics of chytrid fungi reveal insights into the obligate biotrophic and pathogenic lifestyle of Synchytrium endobioticum.</title>
        <authorList>
            <person name="van de Vossenberg B.T.L.H."/>
            <person name="Warris S."/>
            <person name="Nguyen H.D.T."/>
            <person name="van Gent-Pelzer M.P.E."/>
            <person name="Joly D.L."/>
            <person name="van de Geest H.C."/>
            <person name="Bonants P.J.M."/>
            <person name="Smith D.S."/>
            <person name="Levesque C.A."/>
            <person name="van der Lee T.A.J."/>
        </authorList>
    </citation>
    <scope>NUCLEOTIDE SEQUENCE [LARGE SCALE GENOMIC DNA]</scope>
    <source>
        <strain evidence="2 3">LEV6574</strain>
    </source>
</reference>
<evidence type="ECO:0000313" key="2">
    <source>
        <dbReference type="EMBL" id="TPX33967.1"/>
    </source>
</evidence>
<evidence type="ECO:0008006" key="4">
    <source>
        <dbReference type="Google" id="ProtNLM"/>
    </source>
</evidence>
<feature type="signal peptide" evidence="1">
    <location>
        <begin position="1"/>
        <end position="18"/>
    </location>
</feature>
<sequence length="163" mass="18373">MFVKTVFGLLAVSAVVIAAPAVKEEMEASKYVDVHKTYKSDDHYGAEKYDYGNYGAETYGYDNYAAQGYGYGNYEGKDVGHEQVYAKEIVCPASYKILYTPVPVKCDCKTETRYEKPAEIDFKNVQYEKSLYAMIIHECTQDKSLIVGHLSRDQTVPDRVGTI</sequence>
<protein>
    <recommendedName>
        <fullName evidence="4">RlpA-like protein double-psi beta-barrel domain-containing protein</fullName>
    </recommendedName>
</protein>
<organism evidence="2 3">
    <name type="scientific">Synchytrium endobioticum</name>
    <dbReference type="NCBI Taxonomy" id="286115"/>
    <lineage>
        <taxon>Eukaryota</taxon>
        <taxon>Fungi</taxon>
        <taxon>Fungi incertae sedis</taxon>
        <taxon>Chytridiomycota</taxon>
        <taxon>Chytridiomycota incertae sedis</taxon>
        <taxon>Chytridiomycetes</taxon>
        <taxon>Synchytriales</taxon>
        <taxon>Synchytriaceae</taxon>
        <taxon>Synchytrium</taxon>
    </lineage>
</organism>
<keyword evidence="1" id="KW-0732">Signal</keyword>
<proteinExistence type="predicted"/>
<name>A0A507BYS7_9FUNG</name>